<dbReference type="Proteomes" id="UP000228531">
    <property type="component" value="Unassembled WGS sequence"/>
</dbReference>
<comment type="caution">
    <text evidence="1">The sequence shown here is derived from an EMBL/GenBank/DDBJ whole genome shotgun (WGS) entry which is preliminary data.</text>
</comment>
<name>A0A2M8WNV0_9RHOB</name>
<evidence type="ECO:0000313" key="2">
    <source>
        <dbReference type="Proteomes" id="UP000228531"/>
    </source>
</evidence>
<reference evidence="1 2" key="1">
    <citation type="submission" date="2017-11" db="EMBL/GenBank/DDBJ databases">
        <title>Genomic Encyclopedia of Archaeal and Bacterial Type Strains, Phase II (KMG-II): From Individual Species to Whole Genera.</title>
        <authorList>
            <person name="Goeker M."/>
        </authorList>
    </citation>
    <scope>NUCLEOTIDE SEQUENCE [LARGE SCALE GENOMIC DNA]</scope>
    <source>
        <strain evidence="1 2">DSM 29128</strain>
    </source>
</reference>
<proteinExistence type="predicted"/>
<protein>
    <submittedName>
        <fullName evidence="1">Uncharacterized protein</fullName>
    </submittedName>
</protein>
<sequence>MLGFLVFTLMVLAALWLFGHHVVKHRFHHLETCLSDNYRSEFIAPTTANHQPQIIALCVDLMRRQHCTVPFDALSAEERLVVLHVYALDALPGWMSHYGAIWLSPPHRRLIGQLRDIKSSRPEHPKQYFGAIKHQQQLRSAAKG</sequence>
<keyword evidence="2" id="KW-1185">Reference proteome</keyword>
<organism evidence="1 2">
    <name type="scientific">Yoonia maricola</name>
    <dbReference type="NCBI Taxonomy" id="420999"/>
    <lineage>
        <taxon>Bacteria</taxon>
        <taxon>Pseudomonadati</taxon>
        <taxon>Pseudomonadota</taxon>
        <taxon>Alphaproteobacteria</taxon>
        <taxon>Rhodobacterales</taxon>
        <taxon>Paracoccaceae</taxon>
        <taxon>Yoonia</taxon>
    </lineage>
</organism>
<evidence type="ECO:0000313" key="1">
    <source>
        <dbReference type="EMBL" id="PJI92617.1"/>
    </source>
</evidence>
<gene>
    <name evidence="1" type="ORF">BC777_1472</name>
</gene>
<dbReference type="AlphaFoldDB" id="A0A2M8WNV0"/>
<accession>A0A2M8WNV0</accession>
<dbReference type="EMBL" id="PGTY01000001">
    <property type="protein sequence ID" value="PJI92617.1"/>
    <property type="molecule type" value="Genomic_DNA"/>
</dbReference>